<dbReference type="EMBL" id="JALLBG020000250">
    <property type="protein sequence ID" value="KAL3757819.1"/>
    <property type="molecule type" value="Genomic_DNA"/>
</dbReference>
<dbReference type="InterPro" id="IPR036770">
    <property type="entry name" value="Ankyrin_rpt-contain_sf"/>
</dbReference>
<evidence type="ECO:0000313" key="1">
    <source>
        <dbReference type="EMBL" id="KAL3757819.1"/>
    </source>
</evidence>
<comment type="caution">
    <text evidence="1">The sequence shown here is derived from an EMBL/GenBank/DDBJ whole genome shotgun (WGS) entry which is preliminary data.</text>
</comment>
<keyword evidence="2" id="KW-1185">Reference proteome</keyword>
<dbReference type="InterPro" id="IPR002110">
    <property type="entry name" value="Ankyrin_rpt"/>
</dbReference>
<dbReference type="PANTHER" id="PTHR46586:SF3">
    <property type="entry name" value="ANKYRIN REPEAT-CONTAINING PROTEIN"/>
    <property type="match status" value="1"/>
</dbReference>
<sequence length="234" mass="25821">MADDTPNSIGMCDDQNTIQVSLTGIERTKEIISQACVDGMISLAVELLSANKELCAQNVRWLDHEGEEMSTPPIFIGIDYGHVELVSNLLPLHYGGAIDTMRAGCGDYTALEWACWVGSLNTVRILVEEGGAKVTEDAMVLARDEGHSTVVDYLQQHVDWYAGLEGDADAMMEKACREGDLEKVKQLVDVENYNIEQWKGEDGTCIDLAPMYSAVRNGHVELIQYFGEKGMQLN</sequence>
<dbReference type="InterPro" id="IPR052050">
    <property type="entry name" value="SecEffector_AnkRepeat"/>
</dbReference>
<organism evidence="1 2">
    <name type="scientific">Discostella pseudostelligera</name>
    <dbReference type="NCBI Taxonomy" id="259834"/>
    <lineage>
        <taxon>Eukaryota</taxon>
        <taxon>Sar</taxon>
        <taxon>Stramenopiles</taxon>
        <taxon>Ochrophyta</taxon>
        <taxon>Bacillariophyta</taxon>
        <taxon>Coscinodiscophyceae</taxon>
        <taxon>Thalassiosirophycidae</taxon>
        <taxon>Stephanodiscales</taxon>
        <taxon>Stephanodiscaceae</taxon>
        <taxon>Discostella</taxon>
    </lineage>
</organism>
<proteinExistence type="predicted"/>
<name>A0ABD3M1E7_9STRA</name>
<dbReference type="Pfam" id="PF12796">
    <property type="entry name" value="Ank_2"/>
    <property type="match status" value="1"/>
</dbReference>
<dbReference type="Gene3D" id="1.25.40.20">
    <property type="entry name" value="Ankyrin repeat-containing domain"/>
    <property type="match status" value="2"/>
</dbReference>
<gene>
    <name evidence="1" type="ORF">ACHAWU_006127</name>
</gene>
<dbReference type="SUPFAM" id="SSF48403">
    <property type="entry name" value="Ankyrin repeat"/>
    <property type="match status" value="1"/>
</dbReference>
<reference evidence="1 2" key="1">
    <citation type="submission" date="2024-10" db="EMBL/GenBank/DDBJ databases">
        <title>Updated reference genomes for cyclostephanoid diatoms.</title>
        <authorList>
            <person name="Roberts W.R."/>
            <person name="Alverson A.J."/>
        </authorList>
    </citation>
    <scope>NUCLEOTIDE SEQUENCE [LARGE SCALE GENOMIC DNA]</scope>
    <source>
        <strain evidence="1 2">AJA232-27</strain>
    </source>
</reference>
<protein>
    <submittedName>
        <fullName evidence="1">Uncharacterized protein</fullName>
    </submittedName>
</protein>
<dbReference type="PANTHER" id="PTHR46586">
    <property type="entry name" value="ANKYRIN REPEAT-CONTAINING PROTEIN"/>
    <property type="match status" value="1"/>
</dbReference>
<evidence type="ECO:0000313" key="2">
    <source>
        <dbReference type="Proteomes" id="UP001530293"/>
    </source>
</evidence>
<dbReference type="Proteomes" id="UP001530293">
    <property type="component" value="Unassembled WGS sequence"/>
</dbReference>
<accession>A0ABD3M1E7</accession>
<dbReference type="AlphaFoldDB" id="A0ABD3M1E7"/>